<evidence type="ECO:0000256" key="18">
    <source>
        <dbReference type="PROSITE-ProRule" id="PRU00288"/>
    </source>
</evidence>
<keyword evidence="10" id="KW-0931">ER-Golgi transport</keyword>
<dbReference type="PROSITE" id="PS50115">
    <property type="entry name" value="ARFGAP"/>
    <property type="match status" value="1"/>
</dbReference>
<gene>
    <name evidence="22" type="primary">ARFGAP1</name>
</gene>
<evidence type="ECO:0000256" key="16">
    <source>
        <dbReference type="ARBA" id="ARBA00077418"/>
    </source>
</evidence>
<evidence type="ECO:0000256" key="10">
    <source>
        <dbReference type="ARBA" id="ARBA00022892"/>
    </source>
</evidence>
<dbReference type="Gene3D" id="1.10.220.150">
    <property type="entry name" value="Arf GTPase activating protein"/>
    <property type="match status" value="1"/>
</dbReference>
<dbReference type="InterPro" id="IPR001164">
    <property type="entry name" value="ArfGAP_dom"/>
</dbReference>
<dbReference type="AlphaFoldDB" id="A0A8N5ELR8"/>
<evidence type="ECO:0000256" key="1">
    <source>
        <dbReference type="ARBA" id="ARBA00004496"/>
    </source>
</evidence>
<dbReference type="CTD" id="55738"/>
<dbReference type="GO" id="GO:0005096">
    <property type="term" value="F:GTPase activator activity"/>
    <property type="evidence" value="ECO:0007669"/>
    <property type="project" value="UniProtKB-KW"/>
</dbReference>
<dbReference type="Pfam" id="PF01412">
    <property type="entry name" value="ArfGap"/>
    <property type="match status" value="1"/>
</dbReference>
<evidence type="ECO:0000259" key="20">
    <source>
        <dbReference type="PROSITE" id="PS50115"/>
    </source>
</evidence>
<keyword evidence="5" id="KW-0963">Cytoplasm</keyword>
<evidence type="ECO:0000256" key="15">
    <source>
        <dbReference type="ARBA" id="ARBA00071258"/>
    </source>
</evidence>
<protein>
    <recommendedName>
        <fullName evidence="15">ADP-ribosylation factor GTPase-activating protein 1</fullName>
    </recommendedName>
    <alternativeName>
        <fullName evidence="17">ADP-ribosylation factor 1 GTPase-activating protein</fullName>
    </alternativeName>
    <alternativeName>
        <fullName evidence="16">ARF1-directed GTPase-activating protein</fullName>
    </alternativeName>
</protein>
<keyword evidence="7" id="KW-0479">Metal-binding</keyword>
<evidence type="ECO:0000256" key="4">
    <source>
        <dbReference type="ARBA" id="ARBA00022468"/>
    </source>
</evidence>
<keyword evidence="21" id="KW-1185">Reference proteome</keyword>
<dbReference type="InterPro" id="IPR038508">
    <property type="entry name" value="ArfGAP_dom_sf"/>
</dbReference>
<dbReference type="PRINTS" id="PR00405">
    <property type="entry name" value="REVINTRACTNG"/>
</dbReference>
<evidence type="ECO:0000256" key="8">
    <source>
        <dbReference type="ARBA" id="ARBA00022771"/>
    </source>
</evidence>
<dbReference type="GeneID" id="102044567"/>
<feature type="region of interest" description="Disordered" evidence="19">
    <location>
        <begin position="126"/>
        <end position="161"/>
    </location>
</feature>
<dbReference type="InterPro" id="IPR037278">
    <property type="entry name" value="ARFGAP/RecO"/>
</dbReference>
<organism evidence="21 22">
    <name type="scientific">Geospiza fortis</name>
    <name type="common">Medium ground-finch</name>
    <dbReference type="NCBI Taxonomy" id="48883"/>
    <lineage>
        <taxon>Eukaryota</taxon>
        <taxon>Metazoa</taxon>
        <taxon>Chordata</taxon>
        <taxon>Craniata</taxon>
        <taxon>Vertebrata</taxon>
        <taxon>Euteleostomi</taxon>
        <taxon>Archelosauria</taxon>
        <taxon>Archosauria</taxon>
        <taxon>Dinosauria</taxon>
        <taxon>Saurischia</taxon>
        <taxon>Theropoda</taxon>
        <taxon>Coelurosauria</taxon>
        <taxon>Aves</taxon>
        <taxon>Neognathae</taxon>
        <taxon>Neoaves</taxon>
        <taxon>Telluraves</taxon>
        <taxon>Australaves</taxon>
        <taxon>Passeriformes</taxon>
        <taxon>Thraupidae</taxon>
        <taxon>Geospiza</taxon>
    </lineage>
</organism>
<dbReference type="FunFam" id="1.10.220.150:FF:000008">
    <property type="entry name" value="ADP-ribosylation factor GTPase activating protein 1"/>
    <property type="match status" value="1"/>
</dbReference>
<evidence type="ECO:0000256" key="11">
    <source>
        <dbReference type="ARBA" id="ARBA00022927"/>
    </source>
</evidence>
<keyword evidence="3" id="KW-0813">Transport</keyword>
<feature type="region of interest" description="Disordered" evidence="19">
    <location>
        <begin position="271"/>
        <end position="391"/>
    </location>
</feature>
<proteinExistence type="predicted"/>
<evidence type="ECO:0000256" key="9">
    <source>
        <dbReference type="ARBA" id="ARBA00022833"/>
    </source>
</evidence>
<evidence type="ECO:0000313" key="21">
    <source>
        <dbReference type="Proteomes" id="UP000504602"/>
    </source>
</evidence>
<keyword evidence="4" id="KW-0343">GTPase activation</keyword>
<keyword evidence="8 18" id="KW-0863">Zinc-finger</keyword>
<evidence type="ECO:0000256" key="19">
    <source>
        <dbReference type="SAM" id="MobiDB-lite"/>
    </source>
</evidence>
<evidence type="ECO:0000256" key="2">
    <source>
        <dbReference type="ARBA" id="ARBA00004555"/>
    </source>
</evidence>
<feature type="compositionally biased region" description="Polar residues" evidence="19">
    <location>
        <begin position="289"/>
        <end position="313"/>
    </location>
</feature>
<dbReference type="RefSeq" id="XP_030913818.1">
    <property type="nucleotide sequence ID" value="XM_031057958.1"/>
</dbReference>
<evidence type="ECO:0000256" key="5">
    <source>
        <dbReference type="ARBA" id="ARBA00022490"/>
    </source>
</evidence>
<keyword evidence="12" id="KW-0007">Acetylation</keyword>
<evidence type="ECO:0000256" key="7">
    <source>
        <dbReference type="ARBA" id="ARBA00022723"/>
    </source>
</evidence>
<keyword evidence="11" id="KW-0653">Protein transport</keyword>
<evidence type="ECO:0000256" key="17">
    <source>
        <dbReference type="ARBA" id="ARBA00081514"/>
    </source>
</evidence>
<accession>A0A8N5ELR8</accession>
<evidence type="ECO:0000256" key="6">
    <source>
        <dbReference type="ARBA" id="ARBA00022553"/>
    </source>
</evidence>
<feature type="compositionally biased region" description="Low complexity" evidence="19">
    <location>
        <begin position="149"/>
        <end position="160"/>
    </location>
</feature>
<evidence type="ECO:0000256" key="13">
    <source>
        <dbReference type="ARBA" id="ARBA00023034"/>
    </source>
</evidence>
<sequence length="391" mass="43313">MASPRTRKVLKEVRAQDENNVCFECGAFNPQWVSVTYGIWICLECSGKHRGLGVHLSFVRSVTMDKWKDIELEKMKAGGNSKFRQFLESQDDYDPCWTMQEKYNSKAAALFRDQVATLAEGKEWSIETSPARNWTPPQPKMSLSSAHRSAGQSQTATASSDKAFEDWLNDDVSSYQGGQENRYVGFGNTVNPPKKEDDFLNNAMSSLYSGWSSFTTGASKIASAAKEGATRFGSQASQKASELGQTLNENVLKPAQEKGVGSKGWRDVTTFFSGKADDNSDSRPAEGDSYQNSGGEGYQNNAVDQSFWDTFGNSDAPKAHKSPSSESWTYVDNSTEKKSSDSWDVWGSGTVSNKNSNSDSWENWETNWENTGGESKTRKPPKATKNAWDDF</sequence>
<feature type="domain" description="Arf-GAP" evidence="20">
    <location>
        <begin position="7"/>
        <end position="124"/>
    </location>
</feature>
<evidence type="ECO:0000256" key="14">
    <source>
        <dbReference type="ARBA" id="ARBA00058112"/>
    </source>
</evidence>
<dbReference type="PANTHER" id="PTHR46395:SF1">
    <property type="entry name" value="ADP-RIBOSYLATION FACTOR GTPASE-ACTIVATING PROTEIN 1"/>
    <property type="match status" value="1"/>
</dbReference>
<feature type="compositionally biased region" description="Polar residues" evidence="19">
    <location>
        <begin position="322"/>
        <end position="333"/>
    </location>
</feature>
<dbReference type="GO" id="GO:0008270">
    <property type="term" value="F:zinc ion binding"/>
    <property type="evidence" value="ECO:0007669"/>
    <property type="project" value="UniProtKB-KW"/>
</dbReference>
<dbReference type="GO" id="GO:0016192">
    <property type="term" value="P:vesicle-mediated transport"/>
    <property type="evidence" value="ECO:0007669"/>
    <property type="project" value="UniProtKB-KW"/>
</dbReference>
<comment type="subcellular location">
    <subcellularLocation>
        <location evidence="1">Cytoplasm</location>
    </subcellularLocation>
    <subcellularLocation>
        <location evidence="2">Golgi apparatus</location>
    </subcellularLocation>
</comment>
<reference evidence="22" key="1">
    <citation type="submission" date="2025-08" db="UniProtKB">
        <authorList>
            <consortium name="RefSeq"/>
        </authorList>
    </citation>
    <scope>IDENTIFICATION</scope>
</reference>
<keyword evidence="9" id="KW-0862">Zinc</keyword>
<keyword evidence="6" id="KW-0597">Phosphoprotein</keyword>
<name>A0A8N5ELR8_GEOFO</name>
<feature type="compositionally biased region" description="Polar residues" evidence="19">
    <location>
        <begin position="349"/>
        <end position="374"/>
    </location>
</feature>
<dbReference type="GO" id="GO:0015031">
    <property type="term" value="P:protein transport"/>
    <property type="evidence" value="ECO:0007669"/>
    <property type="project" value="UniProtKB-KW"/>
</dbReference>
<evidence type="ECO:0000256" key="12">
    <source>
        <dbReference type="ARBA" id="ARBA00022990"/>
    </source>
</evidence>
<dbReference type="GO" id="GO:0032012">
    <property type="term" value="P:regulation of ARF protein signal transduction"/>
    <property type="evidence" value="ECO:0007669"/>
    <property type="project" value="TreeGrafter"/>
</dbReference>
<evidence type="ECO:0000313" key="22">
    <source>
        <dbReference type="RefSeq" id="XP_030913818.1"/>
    </source>
</evidence>
<dbReference type="Proteomes" id="UP000504602">
    <property type="component" value="Unplaced"/>
</dbReference>
<dbReference type="GO" id="GO:0030100">
    <property type="term" value="P:regulation of endocytosis"/>
    <property type="evidence" value="ECO:0007669"/>
    <property type="project" value="TreeGrafter"/>
</dbReference>
<dbReference type="SUPFAM" id="SSF57863">
    <property type="entry name" value="ArfGap/RecO-like zinc finger"/>
    <property type="match status" value="1"/>
</dbReference>
<dbReference type="GO" id="GO:0000139">
    <property type="term" value="C:Golgi membrane"/>
    <property type="evidence" value="ECO:0007669"/>
    <property type="project" value="TreeGrafter"/>
</dbReference>
<dbReference type="SMART" id="SM00105">
    <property type="entry name" value="ArfGap"/>
    <property type="match status" value="1"/>
</dbReference>
<evidence type="ECO:0000256" key="3">
    <source>
        <dbReference type="ARBA" id="ARBA00022448"/>
    </source>
</evidence>
<comment type="function">
    <text evidence="14">GTPase-activating protein (GAP) for the ADP ribosylation factor 1 (ARF1). Involved in membrane trafficking and /or vesicle transport. Promotes hydrolysis of the ARF1-bound GTP and thus, is required for the dissociation of coat proteins from Golgi-derived membranes and vesicles, a prerequisite for vesicle's fusion with target compartment. Probably regulates ARF1-mediated transport via its interaction with the KDELR proteins and TMED2. Overexpression induces the redistribution of the entire Golgi complex to the endoplasmic reticulum, as when ARF1 is deactivated. Its activity is stimulated by phosphoinosides and inhibited by phosphatidylcholine.</text>
</comment>
<keyword evidence="13" id="KW-0333">Golgi apparatus</keyword>
<dbReference type="CDD" id="cd08830">
    <property type="entry name" value="ArfGap_ArfGap1"/>
    <property type="match status" value="1"/>
</dbReference>
<feature type="compositionally biased region" description="Basic and acidic residues" evidence="19">
    <location>
        <begin position="275"/>
        <end position="286"/>
    </location>
</feature>
<dbReference type="PANTHER" id="PTHR46395">
    <property type="entry name" value="ADP-RIBOSYLATION FACTOR GTPASE-ACTIVATING PROTEIN 1"/>
    <property type="match status" value="1"/>
</dbReference>